<dbReference type="AlphaFoldDB" id="A0A9N9W8W4"/>
<organism evidence="3 4">
    <name type="scientific">Clonostachys solani</name>
    <dbReference type="NCBI Taxonomy" id="160281"/>
    <lineage>
        <taxon>Eukaryota</taxon>
        <taxon>Fungi</taxon>
        <taxon>Dikarya</taxon>
        <taxon>Ascomycota</taxon>
        <taxon>Pezizomycotina</taxon>
        <taxon>Sordariomycetes</taxon>
        <taxon>Hypocreomycetidae</taxon>
        <taxon>Hypocreales</taxon>
        <taxon>Bionectriaceae</taxon>
        <taxon>Clonostachys</taxon>
    </lineage>
</organism>
<name>A0A9N9W8W4_9HYPO</name>
<dbReference type="InterPro" id="IPR049192">
    <property type="entry name" value="DUF4246_C"/>
</dbReference>
<keyword evidence="4" id="KW-1185">Reference proteome</keyword>
<dbReference type="PANTHER" id="PTHR33119:SF1">
    <property type="entry name" value="FE2OG DIOXYGENASE DOMAIN-CONTAINING PROTEIN"/>
    <property type="match status" value="1"/>
</dbReference>
<dbReference type="PANTHER" id="PTHR33119">
    <property type="entry name" value="IFI3P"/>
    <property type="match status" value="1"/>
</dbReference>
<comment type="caution">
    <text evidence="3">The sequence shown here is derived from an EMBL/GenBank/DDBJ whole genome shotgun (WGS) entry which is preliminary data.</text>
</comment>
<reference evidence="4" key="1">
    <citation type="submission" date="2019-06" db="EMBL/GenBank/DDBJ databases">
        <authorList>
            <person name="Broberg M."/>
        </authorList>
    </citation>
    <scope>NUCLEOTIDE SEQUENCE [LARGE SCALE GENOMIC DNA]</scope>
</reference>
<dbReference type="Pfam" id="PF14033">
    <property type="entry name" value="DUF4246"/>
    <property type="match status" value="1"/>
</dbReference>
<evidence type="ECO:0000259" key="2">
    <source>
        <dbReference type="Pfam" id="PF21666"/>
    </source>
</evidence>
<sequence length="701" mass="79755">MSSWLEYFNQLSAGAFSKVDDKTDASSEPLTDEEIDRLKEWVTTQSAMPSIRDTEVWIRENLNKAVPITGGYTRVLLEEAIVRLASDRHLRLGGGDLKVPGFGLPLRGLPDTAERFPVLVGDKDLDWKANTLLIREACMLELMETLTNKPEWWVKVFDSEITTKWKTEALGMDWGQYLEHADFTPNMVDLCITELRTKAALYEKTGLIPIMDYSACAIKSDSLISAELAQSLKDTVRSLEEVPEDEKDWHPGSDNKVLDLVHPSLYPLVYGLTRVLVDKSIGISDALEHCGTGTTLPKPHPLEVYGRPGSYTEPKLPSLSNKFQWLPCDVDITTDGAVKIASYINNLHPIHHADLYPVIERFIEKALPAWDIVYRWPAEFDTQRLTTSKVGPMCTTEDLCKERYECRASTRPLNEGEPERDEEEEWEAGYKESVRGRLDLEWFERTHQPEIPDVDPTKDGTVRLTADHVKTRGFFNSTSRIQVIVKLANIHLNPDNPKYEGGTWHVEGQLNEHICATALFYYDSDNITDCNLAFRTRADREEMVCNLDYAQNDDHFIERTFSIDPQGSTLQNVGAVPTRPGRSLFFPNIYQHRVSSFQLADPSRKGHRKILALFLVDPVIPVLSTSSVPPQQKHWWTEASQIHTRGGRLPPELKALVADHVDFPITEDKAKQIRKELMSERSVLQEDTNQSINVEWNFCEH</sequence>
<evidence type="ECO:0000313" key="3">
    <source>
        <dbReference type="EMBL" id="CAH0044045.1"/>
    </source>
</evidence>
<dbReference type="Pfam" id="PF21666">
    <property type="entry name" value="DUF4246_N"/>
    <property type="match status" value="1"/>
</dbReference>
<proteinExistence type="predicted"/>
<protein>
    <submittedName>
        <fullName evidence="3">Uncharacterized protein</fullName>
    </submittedName>
</protein>
<feature type="domain" description="DUF4246" evidence="2">
    <location>
        <begin position="99"/>
        <end position="168"/>
    </location>
</feature>
<dbReference type="InterPro" id="IPR025340">
    <property type="entry name" value="DUF4246"/>
</dbReference>
<dbReference type="EMBL" id="CABFOC020000005">
    <property type="protein sequence ID" value="CAH0044045.1"/>
    <property type="molecule type" value="Genomic_DNA"/>
</dbReference>
<reference evidence="3 4" key="2">
    <citation type="submission" date="2021-10" db="EMBL/GenBank/DDBJ databases">
        <authorList>
            <person name="Piombo E."/>
        </authorList>
    </citation>
    <scope>NUCLEOTIDE SEQUENCE [LARGE SCALE GENOMIC DNA]</scope>
</reference>
<dbReference type="Proteomes" id="UP000775872">
    <property type="component" value="Unassembled WGS sequence"/>
</dbReference>
<evidence type="ECO:0000313" key="4">
    <source>
        <dbReference type="Proteomes" id="UP000775872"/>
    </source>
</evidence>
<accession>A0A9N9W8W4</accession>
<gene>
    <name evidence="3" type="ORF">CSOL1703_00009792</name>
</gene>
<dbReference type="OrthoDB" id="415532at2759"/>
<dbReference type="InterPro" id="IPR049207">
    <property type="entry name" value="DUF4246_N"/>
</dbReference>
<evidence type="ECO:0000259" key="1">
    <source>
        <dbReference type="Pfam" id="PF14033"/>
    </source>
</evidence>
<feature type="domain" description="DUF4246" evidence="1">
    <location>
        <begin position="186"/>
        <end position="638"/>
    </location>
</feature>